<reference evidence="2 3" key="1">
    <citation type="submission" date="2019-07" db="EMBL/GenBank/DDBJ databases">
        <title>Genomic Encyclopedia of Archaeal and Bacterial Type Strains, Phase II (KMG-II): from individual species to whole genera.</title>
        <authorList>
            <person name="Goeker M."/>
        </authorList>
    </citation>
    <scope>NUCLEOTIDE SEQUENCE [LARGE SCALE GENOMIC DNA]</scope>
    <source>
        <strain evidence="2 3">ATCC BAA-1854</strain>
    </source>
</reference>
<protein>
    <submittedName>
        <fullName evidence="2">Gliding motility-associated-like protein</fullName>
    </submittedName>
</protein>
<dbReference type="Gene3D" id="3.30.160.710">
    <property type="match status" value="1"/>
</dbReference>
<evidence type="ECO:0000313" key="2">
    <source>
        <dbReference type="EMBL" id="TWJ04542.1"/>
    </source>
</evidence>
<proteinExistence type="predicted"/>
<dbReference type="InterPro" id="IPR041286">
    <property type="entry name" value="MBG_2"/>
</dbReference>
<sequence length="753" mass="78439">MHNKILVISLIYLFCLKSLLLYGQNITVRISSDASQISNTLVNNTPISDQLDIPVGLNPIISNKPIASSSTRPGIPSTFSPKVLALVPTIIESGSPYAVNTSYGIPSISASFTVSGASLSTGITVTPPPGFEVSTDNINFSSTVTVGGAGTTGPFTIYIRLAAITNAGAYSGNIVLSSNGATSVNVNMPNSIVSPAIINVTGTVGKTYGDVLTNTTFYYNTPGFTYDLAGFRNGNTFYSITFSFGSGASATAPVGTYTGSVTLSDLEGQNGFLPGNYAINYFPVDLVVLPAPITITANNVSKPYGTALTNVPASTNFTVSGLVNNETIGDVSISYNAGAPASSAPGLYAGSVIPLDAAGGTFSPDNYVITYQSGNLTVDPPPPVIEYTGIPSMLQTVYGTPSTATNIQVSGTNISAAIIVTPPTGFEISIDNISFGNTVTLNPDAVGTVSATTIYIRLAAITPVGNYTGNLILNSTGTGNINVPLIGKVTPAALTITALPVNKIYGALLAGITGSTAFTTVGLQNGETVGNVTLTFGYGAASGDPVGIYNTSIVPSAATGGSFNASNYNITYIPAAITVNQASLLITANNISRAFATPNPTLTVTYTGFVNNEGPTQLTILPVVSTDALFTSPIGQYPIIVYGAASPNYIINYLPGILTIYTDPQNIKVPNAFTPNGDGVNDLWDIKDLQYYPNCTVEIYDRYGQHLYHSRGYGQAWDGKYNNQPLPFGTYYYIINLNDGTSIRLSGYVVIIK</sequence>
<feature type="domain" description="MBG" evidence="1">
    <location>
        <begin position="494"/>
        <end position="577"/>
    </location>
</feature>
<dbReference type="NCBIfam" id="TIGR04131">
    <property type="entry name" value="Bac_Flav_CTERM"/>
    <property type="match status" value="1"/>
</dbReference>
<dbReference type="OrthoDB" id="355609at2"/>
<name>A0A562UFD9_9SPHI</name>
<accession>A0A562UFD9</accession>
<dbReference type="AlphaFoldDB" id="A0A562UFD9"/>
<evidence type="ECO:0000313" key="3">
    <source>
        <dbReference type="Proteomes" id="UP000317010"/>
    </source>
</evidence>
<comment type="caution">
    <text evidence="2">The sequence shown here is derived from an EMBL/GenBank/DDBJ whole genome shotgun (WGS) entry which is preliminary data.</text>
</comment>
<evidence type="ECO:0000259" key="1">
    <source>
        <dbReference type="Pfam" id="PF18676"/>
    </source>
</evidence>
<feature type="domain" description="MBG" evidence="1">
    <location>
        <begin position="584"/>
        <end position="659"/>
    </location>
</feature>
<keyword evidence="3" id="KW-1185">Reference proteome</keyword>
<dbReference type="Pfam" id="PF18676">
    <property type="entry name" value="MBG_2"/>
    <property type="match status" value="3"/>
</dbReference>
<dbReference type="Pfam" id="PF13585">
    <property type="entry name" value="CHU_C"/>
    <property type="match status" value="1"/>
</dbReference>
<dbReference type="Proteomes" id="UP000317010">
    <property type="component" value="Unassembled WGS sequence"/>
</dbReference>
<feature type="domain" description="MBG" evidence="1">
    <location>
        <begin position="293"/>
        <end position="377"/>
    </location>
</feature>
<dbReference type="RefSeq" id="WP_144908838.1">
    <property type="nucleotide sequence ID" value="NZ_VLLI01000001.1"/>
</dbReference>
<dbReference type="InterPro" id="IPR026341">
    <property type="entry name" value="T9SS_type_B"/>
</dbReference>
<gene>
    <name evidence="2" type="ORF">JN11_00251</name>
</gene>
<dbReference type="EMBL" id="VLLI01000001">
    <property type="protein sequence ID" value="TWJ04542.1"/>
    <property type="molecule type" value="Genomic_DNA"/>
</dbReference>
<organism evidence="2 3">
    <name type="scientific">Mucilaginibacter frigoritolerans</name>
    <dbReference type="NCBI Taxonomy" id="652788"/>
    <lineage>
        <taxon>Bacteria</taxon>
        <taxon>Pseudomonadati</taxon>
        <taxon>Bacteroidota</taxon>
        <taxon>Sphingobacteriia</taxon>
        <taxon>Sphingobacteriales</taxon>
        <taxon>Sphingobacteriaceae</taxon>
        <taxon>Mucilaginibacter</taxon>
    </lineage>
</organism>